<comment type="caution">
    <text evidence="1">The sequence shown here is derived from an EMBL/GenBank/DDBJ whole genome shotgun (WGS) entry which is preliminary data.</text>
</comment>
<dbReference type="EMBL" id="DVHF01000050">
    <property type="protein sequence ID" value="HIR56890.1"/>
    <property type="molecule type" value="Genomic_DNA"/>
</dbReference>
<gene>
    <name evidence="1" type="ORF">IAA54_04415</name>
</gene>
<reference evidence="1" key="2">
    <citation type="journal article" date="2021" name="PeerJ">
        <title>Extensive microbial diversity within the chicken gut microbiome revealed by metagenomics and culture.</title>
        <authorList>
            <person name="Gilroy R."/>
            <person name="Ravi A."/>
            <person name="Getino M."/>
            <person name="Pursley I."/>
            <person name="Horton D.L."/>
            <person name="Alikhan N.F."/>
            <person name="Baker D."/>
            <person name="Gharbi K."/>
            <person name="Hall N."/>
            <person name="Watson M."/>
            <person name="Adriaenssens E.M."/>
            <person name="Foster-Nyarko E."/>
            <person name="Jarju S."/>
            <person name="Secka A."/>
            <person name="Antonio M."/>
            <person name="Oren A."/>
            <person name="Chaudhuri R.R."/>
            <person name="La Ragione R."/>
            <person name="Hildebrand F."/>
            <person name="Pallen M.J."/>
        </authorList>
    </citation>
    <scope>NUCLEOTIDE SEQUENCE</scope>
    <source>
        <strain evidence="1">ChiSjej1B19-7085</strain>
    </source>
</reference>
<evidence type="ECO:0000313" key="2">
    <source>
        <dbReference type="Proteomes" id="UP000886785"/>
    </source>
</evidence>
<organism evidence="1 2">
    <name type="scientific">Candidatus Gallacutalibacter pullicola</name>
    <dbReference type="NCBI Taxonomy" id="2840830"/>
    <lineage>
        <taxon>Bacteria</taxon>
        <taxon>Bacillati</taxon>
        <taxon>Bacillota</taxon>
        <taxon>Clostridia</taxon>
        <taxon>Eubacteriales</taxon>
        <taxon>Candidatus Gallacutalibacter</taxon>
    </lineage>
</organism>
<protein>
    <submittedName>
        <fullName evidence="1">Uncharacterized protein</fullName>
    </submittedName>
</protein>
<evidence type="ECO:0000313" key="1">
    <source>
        <dbReference type="EMBL" id="HIR56890.1"/>
    </source>
</evidence>
<dbReference type="Proteomes" id="UP000886785">
    <property type="component" value="Unassembled WGS sequence"/>
</dbReference>
<reference evidence="1" key="1">
    <citation type="submission" date="2020-10" db="EMBL/GenBank/DDBJ databases">
        <authorList>
            <person name="Gilroy R."/>
        </authorList>
    </citation>
    <scope>NUCLEOTIDE SEQUENCE</scope>
    <source>
        <strain evidence="1">ChiSjej1B19-7085</strain>
    </source>
</reference>
<proteinExistence type="predicted"/>
<name>A0A9D1J170_9FIRM</name>
<sequence>MRKKMFGNHIEPNCEYCSHCIVSGEDTACRLGRQPKPDGSCRKFSYDPLMRTPKSLPPLREYSLDDFKL</sequence>
<dbReference type="AlphaFoldDB" id="A0A9D1J170"/>
<accession>A0A9D1J170</accession>